<dbReference type="EMBL" id="JAFHLB010000016">
    <property type="protein sequence ID" value="MBN3578637.1"/>
    <property type="molecule type" value="Genomic_DNA"/>
</dbReference>
<comment type="caution">
    <text evidence="2">The sequence shown here is derived from an EMBL/GenBank/DDBJ whole genome shotgun (WGS) entry which is preliminary data.</text>
</comment>
<evidence type="ECO:0000259" key="1">
    <source>
        <dbReference type="Pfam" id="PF13460"/>
    </source>
</evidence>
<dbReference type="SUPFAM" id="SSF51735">
    <property type="entry name" value="NAD(P)-binding Rossmann-fold domains"/>
    <property type="match status" value="1"/>
</dbReference>
<gene>
    <name evidence="2" type="ORF">JYA62_13290</name>
</gene>
<dbReference type="CDD" id="cd05243">
    <property type="entry name" value="SDR_a5"/>
    <property type="match status" value="1"/>
</dbReference>
<evidence type="ECO:0000313" key="2">
    <source>
        <dbReference type="EMBL" id="MBN3578637.1"/>
    </source>
</evidence>
<sequence>MITPSKVLVVGSTGYLGLYVVKQLQERGQDFVALARNTQKLLEIGVSESQIIEAEVTDQHQLKGICDRVDVVISCLGITRQKDGLKYEDIDYQANLNVLLEAENAGVEKFIYISAFNAAKYSSVRLLSAKERFASRLLSSERLKPCVIRPNGFFSDLAEIYHMATKGSVYLFGSSAKKLNPIHGEDLATFCIEAIQSNVKELDVGGPEVLTTIQIAQFAFEAQYKDVNIVRLPDYLRRLTLLVMQNLPEKWGGAAEFFLTVMGKDSIAPVYGRHKIRDYYSELFTAAHKPK</sequence>
<proteinExistence type="predicted"/>
<dbReference type="PANTHER" id="PTHR12126:SF11">
    <property type="entry name" value="NADH DEHYDROGENASE [UBIQUINONE] 1 ALPHA SUBCOMPLEX SUBUNIT 9, MITOCHONDRIAL"/>
    <property type="match status" value="1"/>
</dbReference>
<dbReference type="InterPro" id="IPR036291">
    <property type="entry name" value="NAD(P)-bd_dom_sf"/>
</dbReference>
<evidence type="ECO:0000313" key="3">
    <source>
        <dbReference type="Proteomes" id="UP000779070"/>
    </source>
</evidence>
<name>A0ABS3A4M5_9VIBR</name>
<dbReference type="RefSeq" id="WP_206370412.1">
    <property type="nucleotide sequence ID" value="NZ_CAWPTM010000061.1"/>
</dbReference>
<dbReference type="InterPro" id="IPR016040">
    <property type="entry name" value="NAD(P)-bd_dom"/>
</dbReference>
<dbReference type="PANTHER" id="PTHR12126">
    <property type="entry name" value="NADH-UBIQUINONE OXIDOREDUCTASE 39 KDA SUBUNIT-RELATED"/>
    <property type="match status" value="1"/>
</dbReference>
<reference evidence="2 3" key="1">
    <citation type="submission" date="2021-02" db="EMBL/GenBank/DDBJ databases">
        <title>Draft Genome Sequences of 5 Vibrio neptunius Strains Isolated From of Bivalve Hatcheries.</title>
        <authorList>
            <person name="Galvis F."/>
            <person name="Barja J.L."/>
            <person name="Lemos M.L."/>
            <person name="Balado M."/>
        </authorList>
    </citation>
    <scope>NUCLEOTIDE SEQUENCE [LARGE SCALE GENOMIC DNA]</scope>
    <source>
        <strain evidence="2 3">PP-145.98</strain>
    </source>
</reference>
<dbReference type="Proteomes" id="UP000779070">
    <property type="component" value="Unassembled WGS sequence"/>
</dbReference>
<protein>
    <submittedName>
        <fullName evidence="2">SDR family oxidoreductase</fullName>
    </submittedName>
</protein>
<organism evidence="2 3">
    <name type="scientific">Vibrio neptunius</name>
    <dbReference type="NCBI Taxonomy" id="170651"/>
    <lineage>
        <taxon>Bacteria</taxon>
        <taxon>Pseudomonadati</taxon>
        <taxon>Pseudomonadota</taxon>
        <taxon>Gammaproteobacteria</taxon>
        <taxon>Vibrionales</taxon>
        <taxon>Vibrionaceae</taxon>
        <taxon>Vibrio</taxon>
    </lineage>
</organism>
<keyword evidence="3" id="KW-1185">Reference proteome</keyword>
<accession>A0ABS3A4M5</accession>
<dbReference type="Pfam" id="PF13460">
    <property type="entry name" value="NAD_binding_10"/>
    <property type="match status" value="1"/>
</dbReference>
<dbReference type="Gene3D" id="3.40.50.720">
    <property type="entry name" value="NAD(P)-binding Rossmann-like Domain"/>
    <property type="match status" value="1"/>
</dbReference>
<dbReference type="InterPro" id="IPR051207">
    <property type="entry name" value="ComplexI_NDUFA9_subunit"/>
</dbReference>
<feature type="domain" description="NAD(P)-binding" evidence="1">
    <location>
        <begin position="11"/>
        <end position="196"/>
    </location>
</feature>